<dbReference type="InterPro" id="IPR006127">
    <property type="entry name" value="ZnuA-like"/>
</dbReference>
<feature type="compositionally biased region" description="Basic and acidic residues" evidence="1">
    <location>
        <begin position="22"/>
        <end position="36"/>
    </location>
</feature>
<comment type="caution">
    <text evidence="2">The sequence shown here is derived from an EMBL/GenBank/DDBJ whole genome shotgun (WGS) entry which is preliminary data.</text>
</comment>
<dbReference type="GO" id="GO:0030001">
    <property type="term" value="P:metal ion transport"/>
    <property type="evidence" value="ECO:0007669"/>
    <property type="project" value="InterPro"/>
</dbReference>
<dbReference type="InterPro" id="IPR050492">
    <property type="entry name" value="Bact_metal-bind_prot9"/>
</dbReference>
<proteinExistence type="predicted"/>
<dbReference type="Pfam" id="PF01297">
    <property type="entry name" value="ZnuA"/>
    <property type="match status" value="1"/>
</dbReference>
<dbReference type="AlphaFoldDB" id="A0A538U3S9"/>
<dbReference type="PANTHER" id="PTHR42953:SF2">
    <property type="entry name" value="ADHESION PROTEIN"/>
    <property type="match status" value="1"/>
</dbReference>
<evidence type="ECO:0000313" key="3">
    <source>
        <dbReference type="Proteomes" id="UP000319771"/>
    </source>
</evidence>
<dbReference type="GO" id="GO:0046872">
    <property type="term" value="F:metal ion binding"/>
    <property type="evidence" value="ECO:0007669"/>
    <property type="project" value="InterPro"/>
</dbReference>
<name>A0A538U3S9_UNCEI</name>
<dbReference type="SUPFAM" id="SSF53807">
    <property type="entry name" value="Helical backbone' metal receptor"/>
    <property type="match status" value="1"/>
</dbReference>
<dbReference type="PANTHER" id="PTHR42953">
    <property type="entry name" value="HIGH-AFFINITY ZINC UPTAKE SYSTEM PROTEIN ZNUA-RELATED"/>
    <property type="match status" value="1"/>
</dbReference>
<reference evidence="2 3" key="1">
    <citation type="journal article" date="2019" name="Nat. Microbiol.">
        <title>Mediterranean grassland soil C-N compound turnover is dependent on rainfall and depth, and is mediated by genomically divergent microorganisms.</title>
        <authorList>
            <person name="Diamond S."/>
            <person name="Andeer P.F."/>
            <person name="Li Z."/>
            <person name="Crits-Christoph A."/>
            <person name="Burstein D."/>
            <person name="Anantharaman K."/>
            <person name="Lane K.R."/>
            <person name="Thomas B.C."/>
            <person name="Pan C."/>
            <person name="Northen T.R."/>
            <person name="Banfield J.F."/>
        </authorList>
    </citation>
    <scope>NUCLEOTIDE SEQUENCE [LARGE SCALE GENOMIC DNA]</scope>
    <source>
        <strain evidence="2">WS_11</strain>
    </source>
</reference>
<accession>A0A538U3S9</accession>
<dbReference type="EMBL" id="VBPB01000218">
    <property type="protein sequence ID" value="TMQ70550.1"/>
    <property type="molecule type" value="Genomic_DNA"/>
</dbReference>
<feature type="region of interest" description="Disordered" evidence="1">
    <location>
        <begin position="1"/>
        <end position="36"/>
    </location>
</feature>
<feature type="compositionally biased region" description="Polar residues" evidence="1">
    <location>
        <begin position="1"/>
        <end position="21"/>
    </location>
</feature>
<dbReference type="Proteomes" id="UP000319771">
    <property type="component" value="Unassembled WGS sequence"/>
</dbReference>
<protein>
    <submittedName>
        <fullName evidence="2">Zinc ABC transporter substrate-binding protein</fullName>
    </submittedName>
</protein>
<organism evidence="2 3">
    <name type="scientific">Eiseniibacteriota bacterium</name>
    <dbReference type="NCBI Taxonomy" id="2212470"/>
    <lineage>
        <taxon>Bacteria</taxon>
        <taxon>Candidatus Eiseniibacteriota</taxon>
    </lineage>
</organism>
<evidence type="ECO:0000313" key="2">
    <source>
        <dbReference type="EMBL" id="TMQ70550.1"/>
    </source>
</evidence>
<dbReference type="Gene3D" id="3.40.50.1980">
    <property type="entry name" value="Nitrogenase molybdenum iron protein domain"/>
    <property type="match status" value="2"/>
</dbReference>
<evidence type="ECO:0000256" key="1">
    <source>
        <dbReference type="SAM" id="MobiDB-lite"/>
    </source>
</evidence>
<sequence>MTATGPSRRTTGSWLNSATRSDTTRLTRTEGTSHRGTREHLDYELREDGMKSLIRSLCVSILGLLASVPSFADLKVATSLSDLASVAQFVGGKHVTAQSLCPGYADPHFVPAKPSLMNAIQHADVFVSTGLELDAGWLPLVLPGSRNPNIQQGAKGFVDASDGITVLEKPTGTVSRAEGDIHPLGNPHYYADPKNLEIVASHLADVFSRRDPANAAEYAANAKAFQERMESSLAKWEKAMAPYKGASIVTYHPNFVYFADRFGLKLFGTVEPKPGIPPSPHYVNELAESMRKAGVKVVVYQPYYNADPNEQVAKRAGAIAVEVATEAGGLPGNDDVFAKFDVLVSSVAGALSGKSGGAR</sequence>
<gene>
    <name evidence="2" type="ORF">E6K81_12320</name>
</gene>